<protein>
    <submittedName>
        <fullName evidence="5">Putative glycosyltransferase</fullName>
        <ecNumber evidence="5">2.4.-.-</ecNumber>
    </submittedName>
</protein>
<evidence type="ECO:0000256" key="2">
    <source>
        <dbReference type="ARBA" id="ARBA00022679"/>
    </source>
</evidence>
<sequence>MRRIHTLAWRDLDDPDAGGSEVHADEFMRRWSDAGLDVLHRTSAALGQPAESERNGYRVIRRGSRYSVFPRTIVSEMTRRMGPYDALVEIWNGVPWMSPVWCRKPRITFLHHVHGPMWDQILPGPLAAFGRALETKLAPPFYKRALTVTPSDATREELIEIGFRPEKVVAVPNGTDPRFSPGGSKTEQPSIIAVARLAPVKRFGLLLDAVAAARRSVPDLTLTIVGDGPSADELRRKVAEMGAASWVTLAGRVDHDDLVDMYRSAWIVASASLAEGWGLSLTEAAGCGTPAVATDIRGHRSSVVDGVTGILAVPDDLGAAIARVLTDHDLRATLATAAQQRVEAMTWDATAAGVLRQLHRVAV</sequence>
<dbReference type="AlphaFoldDB" id="A0A6C7E8Y5"/>
<name>A0A6C7E8Y5_ILUCY</name>
<evidence type="ECO:0000313" key="5">
    <source>
        <dbReference type="EMBL" id="BAN02823.1"/>
    </source>
</evidence>
<dbReference type="CDD" id="cd03801">
    <property type="entry name" value="GT4_PimA-like"/>
    <property type="match status" value="1"/>
</dbReference>
<dbReference type="Pfam" id="PF13439">
    <property type="entry name" value="Glyco_transf_4"/>
    <property type="match status" value="1"/>
</dbReference>
<keyword evidence="6" id="KW-1185">Reference proteome</keyword>
<dbReference type="GO" id="GO:0016757">
    <property type="term" value="F:glycosyltransferase activity"/>
    <property type="evidence" value="ECO:0007669"/>
    <property type="project" value="UniProtKB-KW"/>
</dbReference>
<dbReference type="Pfam" id="PF00534">
    <property type="entry name" value="Glycos_transf_1"/>
    <property type="match status" value="1"/>
</dbReference>
<accession>A0A6C7E8Y5</accession>
<dbReference type="InterPro" id="IPR001296">
    <property type="entry name" value="Glyco_trans_1"/>
</dbReference>
<feature type="domain" description="Glycosyl transferase family 1" evidence="3">
    <location>
        <begin position="183"/>
        <end position="341"/>
    </location>
</feature>
<gene>
    <name evidence="5" type="ORF">YM304_25090</name>
</gene>
<evidence type="ECO:0000259" key="3">
    <source>
        <dbReference type="Pfam" id="PF00534"/>
    </source>
</evidence>
<dbReference type="GO" id="GO:1901137">
    <property type="term" value="P:carbohydrate derivative biosynthetic process"/>
    <property type="evidence" value="ECO:0007669"/>
    <property type="project" value="UniProtKB-ARBA"/>
</dbReference>
<reference evidence="5 6" key="1">
    <citation type="journal article" date="2013" name="Int. J. Syst. Evol. Microbiol.">
        <title>Ilumatobacter nonamiense sp. nov. and Ilumatobacter coccineum sp. nov., isolated from seashore sand.</title>
        <authorList>
            <person name="Matsumoto A."/>
            <person name="Kasai H."/>
            <person name="Matsuo Y."/>
            <person name="Shizuri Y."/>
            <person name="Ichikawa N."/>
            <person name="Fujita N."/>
            <person name="Omura S."/>
            <person name="Takahashi Y."/>
        </authorList>
    </citation>
    <scope>NUCLEOTIDE SEQUENCE [LARGE SCALE GENOMIC DNA]</scope>
    <source>
        <strain evidence="6">NBRC 103263 / KCTC 29153 / YM16-304</strain>
    </source>
</reference>
<dbReference type="InterPro" id="IPR028098">
    <property type="entry name" value="Glyco_trans_4-like_N"/>
</dbReference>
<proteinExistence type="predicted"/>
<dbReference type="SUPFAM" id="SSF53756">
    <property type="entry name" value="UDP-Glycosyltransferase/glycogen phosphorylase"/>
    <property type="match status" value="1"/>
</dbReference>
<dbReference type="PANTHER" id="PTHR45947">
    <property type="entry name" value="SULFOQUINOVOSYL TRANSFERASE SQD2"/>
    <property type="match status" value="1"/>
</dbReference>
<dbReference type="EC" id="2.4.-.-" evidence="5"/>
<dbReference type="EMBL" id="AP012057">
    <property type="protein sequence ID" value="BAN02823.1"/>
    <property type="molecule type" value="Genomic_DNA"/>
</dbReference>
<evidence type="ECO:0000256" key="1">
    <source>
        <dbReference type="ARBA" id="ARBA00022676"/>
    </source>
</evidence>
<dbReference type="Proteomes" id="UP000011863">
    <property type="component" value="Chromosome"/>
</dbReference>
<organism evidence="5 6">
    <name type="scientific">Ilumatobacter coccineus (strain NBRC 103263 / KCTC 29153 / YM16-304)</name>
    <dbReference type="NCBI Taxonomy" id="1313172"/>
    <lineage>
        <taxon>Bacteria</taxon>
        <taxon>Bacillati</taxon>
        <taxon>Actinomycetota</taxon>
        <taxon>Acidimicrobiia</taxon>
        <taxon>Acidimicrobiales</taxon>
        <taxon>Ilumatobacteraceae</taxon>
        <taxon>Ilumatobacter</taxon>
    </lineage>
</organism>
<keyword evidence="2 5" id="KW-0808">Transferase</keyword>
<feature type="domain" description="Glycosyltransferase subfamily 4-like N-terminal" evidence="4">
    <location>
        <begin position="18"/>
        <end position="177"/>
    </location>
</feature>
<dbReference type="Gene3D" id="3.40.50.2000">
    <property type="entry name" value="Glycogen Phosphorylase B"/>
    <property type="match status" value="2"/>
</dbReference>
<dbReference type="PANTHER" id="PTHR45947:SF3">
    <property type="entry name" value="SULFOQUINOVOSYL TRANSFERASE SQD2"/>
    <property type="match status" value="1"/>
</dbReference>
<evidence type="ECO:0000313" key="6">
    <source>
        <dbReference type="Proteomes" id="UP000011863"/>
    </source>
</evidence>
<dbReference type="KEGG" id="aym:YM304_25090"/>
<dbReference type="InterPro" id="IPR050194">
    <property type="entry name" value="Glycosyltransferase_grp1"/>
</dbReference>
<evidence type="ECO:0000259" key="4">
    <source>
        <dbReference type="Pfam" id="PF13439"/>
    </source>
</evidence>
<keyword evidence="1 5" id="KW-0328">Glycosyltransferase</keyword>